<proteinExistence type="predicted"/>
<dbReference type="EMBL" id="MSGO01000046">
    <property type="protein sequence ID" value="OLL14024.1"/>
    <property type="molecule type" value="Genomic_DNA"/>
</dbReference>
<organism evidence="2 3">
    <name type="scientific">Actinomyces oris</name>
    <dbReference type="NCBI Taxonomy" id="544580"/>
    <lineage>
        <taxon>Bacteria</taxon>
        <taxon>Bacillati</taxon>
        <taxon>Actinomycetota</taxon>
        <taxon>Actinomycetes</taxon>
        <taxon>Actinomycetales</taxon>
        <taxon>Actinomycetaceae</taxon>
        <taxon>Actinomyces</taxon>
    </lineage>
</organism>
<dbReference type="InterPro" id="IPR013403">
    <property type="entry name" value="CRISPR-assoc_prot_Csb1/Cas7u"/>
</dbReference>
<gene>
    <name evidence="2" type="ORF">BKH32_10670</name>
</gene>
<dbReference type="Proteomes" id="UP000185736">
    <property type="component" value="Unassembled WGS sequence"/>
</dbReference>
<evidence type="ECO:0000313" key="2">
    <source>
        <dbReference type="EMBL" id="OLL14024.1"/>
    </source>
</evidence>
<reference evidence="2 3" key="1">
    <citation type="submission" date="2016-12" db="EMBL/GenBank/DDBJ databases">
        <title>Genomic comparison of strains in the 'Actinomyces naeslundii' group.</title>
        <authorList>
            <person name="Mughal S.R."/>
            <person name="Do T."/>
            <person name="Gilbert S.C."/>
            <person name="Witherden E.A."/>
            <person name="Didelot X."/>
            <person name="Beighton D."/>
        </authorList>
    </citation>
    <scope>NUCLEOTIDE SEQUENCE [LARGE SCALE GENOMIC DNA]</scope>
    <source>
        <strain evidence="2 3">S64C</strain>
    </source>
</reference>
<name>A0A1Q8HYV1_9ACTO</name>
<protein>
    <submittedName>
        <fullName evidence="2">Type I-U CRISPR-associated protein Cas7</fullName>
    </submittedName>
</protein>
<accession>A0A1Q8HYV1</accession>
<feature type="region of interest" description="Disordered" evidence="1">
    <location>
        <begin position="171"/>
        <end position="192"/>
    </location>
</feature>
<dbReference type="NCBIfam" id="TIGR02570">
    <property type="entry name" value="cas7_GSU0053"/>
    <property type="match status" value="1"/>
</dbReference>
<comment type="caution">
    <text evidence="2">The sequence shown here is derived from an EMBL/GenBank/DDBJ whole genome shotgun (WGS) entry which is preliminary data.</text>
</comment>
<dbReference type="Pfam" id="PF09617">
    <property type="entry name" value="Cas_GSU0053"/>
    <property type="match status" value="1"/>
</dbReference>
<evidence type="ECO:0000313" key="3">
    <source>
        <dbReference type="Proteomes" id="UP000185736"/>
    </source>
</evidence>
<dbReference type="AlphaFoldDB" id="A0A1Q8HYV1"/>
<feature type="compositionally biased region" description="Basic and acidic residues" evidence="1">
    <location>
        <begin position="174"/>
        <end position="192"/>
    </location>
</feature>
<evidence type="ECO:0000256" key="1">
    <source>
        <dbReference type="SAM" id="MobiDB-lite"/>
    </source>
</evidence>
<sequence>MTTAQEFRSTIGALMEDSAVAGISVTSKYDSLAGMTVTPPAGTIRQGGEIVGFFETVDDGKAATIDSWGSQASRCEVLLASRFRGGTNTLAEVLGFPMVVLVDEDGEVLTTSVELSHRQADATWRLIRDELTDKGVDFEGIQNATRSQPDALLTGFPTAIPFGWWHSQTKRSQKAVDEANKGGKKGGGKDARELNATRDKYLGYYVMNPAESRSARLFTSEIIATGVSERRRMAGKTDPLFAATSNKTTIRGVKLSALGIGSLPPLDISEAPSDLTYDSIVGKAFFSLAGLRTFAFSRPEPARALVVSLTLLLYRLLQERLDLRAGAELRLCEPGLEVKVERHGAPSEPLALPEVDELVDLVRDLGQEIGWNGATVVTITHDSPLGKIILDVDGRKTDGRSDE</sequence>